<keyword evidence="4" id="KW-1185">Reference proteome</keyword>
<dbReference type="Gene3D" id="1.10.238.10">
    <property type="entry name" value="EF-hand"/>
    <property type="match status" value="1"/>
</dbReference>
<dbReference type="PANTHER" id="PTHR34894:SF5">
    <property type="entry name" value="EF-HAND DOMAIN-CONTAINING PROTEIN"/>
    <property type="match status" value="1"/>
</dbReference>
<evidence type="ECO:0000313" key="4">
    <source>
        <dbReference type="Proteomes" id="UP001190700"/>
    </source>
</evidence>
<evidence type="ECO:0000313" key="3">
    <source>
        <dbReference type="EMBL" id="KAK3238018.1"/>
    </source>
</evidence>
<evidence type="ECO:0000256" key="1">
    <source>
        <dbReference type="SAM" id="MobiDB-lite"/>
    </source>
</evidence>
<dbReference type="SUPFAM" id="SSF47473">
    <property type="entry name" value="EF-hand"/>
    <property type="match status" value="1"/>
</dbReference>
<feature type="region of interest" description="Disordered" evidence="1">
    <location>
        <begin position="18"/>
        <end position="41"/>
    </location>
</feature>
<protein>
    <recommendedName>
        <fullName evidence="2">EF-hand domain-containing protein</fullName>
    </recommendedName>
</protein>
<dbReference type="EMBL" id="LGRX02034358">
    <property type="protein sequence ID" value="KAK3238018.1"/>
    <property type="molecule type" value="Genomic_DNA"/>
</dbReference>
<dbReference type="InterPro" id="IPR011992">
    <property type="entry name" value="EF-hand-dom_pair"/>
</dbReference>
<organism evidence="3 4">
    <name type="scientific">Cymbomonas tetramitiformis</name>
    <dbReference type="NCBI Taxonomy" id="36881"/>
    <lineage>
        <taxon>Eukaryota</taxon>
        <taxon>Viridiplantae</taxon>
        <taxon>Chlorophyta</taxon>
        <taxon>Pyramimonadophyceae</taxon>
        <taxon>Pyramimonadales</taxon>
        <taxon>Pyramimonadaceae</taxon>
        <taxon>Cymbomonas</taxon>
    </lineage>
</organism>
<dbReference type="InterPro" id="IPR002048">
    <property type="entry name" value="EF_hand_dom"/>
</dbReference>
<dbReference type="PANTHER" id="PTHR34894">
    <property type="entry name" value="SAM-DEPENDENT METHYLTRANSFERASE RSMI, CONSERVED SITE"/>
    <property type="match status" value="1"/>
</dbReference>
<feature type="domain" description="EF-hand" evidence="2">
    <location>
        <begin position="394"/>
        <end position="429"/>
    </location>
</feature>
<dbReference type="GO" id="GO:0005509">
    <property type="term" value="F:calcium ion binding"/>
    <property type="evidence" value="ECO:0007669"/>
    <property type="project" value="InterPro"/>
</dbReference>
<feature type="region of interest" description="Disordered" evidence="1">
    <location>
        <begin position="118"/>
        <end position="156"/>
    </location>
</feature>
<dbReference type="AlphaFoldDB" id="A0AAE0BK01"/>
<reference evidence="3 4" key="1">
    <citation type="journal article" date="2015" name="Genome Biol. Evol.">
        <title>Comparative Genomics of a Bacterivorous Green Alga Reveals Evolutionary Causalities and Consequences of Phago-Mixotrophic Mode of Nutrition.</title>
        <authorList>
            <person name="Burns J.A."/>
            <person name="Paasch A."/>
            <person name="Narechania A."/>
            <person name="Kim E."/>
        </authorList>
    </citation>
    <scope>NUCLEOTIDE SEQUENCE [LARGE SCALE GENOMIC DNA]</scope>
    <source>
        <strain evidence="3 4">PLY_AMNH</strain>
    </source>
</reference>
<feature type="non-terminal residue" evidence="3">
    <location>
        <position position="1"/>
    </location>
</feature>
<accession>A0AAE0BK01</accession>
<dbReference type="PROSITE" id="PS50222">
    <property type="entry name" value="EF_HAND_2"/>
    <property type="match status" value="1"/>
</dbReference>
<evidence type="ECO:0000259" key="2">
    <source>
        <dbReference type="PROSITE" id="PS50222"/>
    </source>
</evidence>
<comment type="caution">
    <text evidence="3">The sequence shown here is derived from an EMBL/GenBank/DDBJ whole genome shotgun (WGS) entry which is preliminary data.</text>
</comment>
<name>A0AAE0BK01_9CHLO</name>
<proteinExistence type="predicted"/>
<gene>
    <name evidence="3" type="ORF">CYMTET_51941</name>
</gene>
<dbReference type="Proteomes" id="UP001190700">
    <property type="component" value="Unassembled WGS sequence"/>
</dbReference>
<feature type="compositionally biased region" description="Basic and acidic residues" evidence="1">
    <location>
        <begin position="123"/>
        <end position="156"/>
    </location>
</feature>
<sequence>KAELAMLQAELDKWKQQREAEKQWELEKDSEASDSKQRMEHRRFEVEAELQAALGKIKIMEGKRDEDHAKIAKLEELIAEMKAKMEAERVQAQFKLGARTSVVAARMDDKLSTLEQSLSQMNQEKETVLSEVDRLKQERRKQQEEEERRKKEMEDYQKTSHAQTLWLRNLPPKEKKVVVFVKEKAVFAAKDTFNMEMELTPNILLPMIGEIYKQKIAADNSDDADSNESRQTLEEFVYDFFLFKFGLRQFAEAHLKDLIHSIGNYQTESPRISLFGRLLGLYEELPAAATDFAMSFLASLHHFSGTALEGEGREWGPMALQHGPSEDEVKTGKSDVPMEAVMRAAEHVFKSLDAATQEGIRLRMKNFLPAGAKIVELDMAMDAGIMAYEFAQKTEEEEISVLFDEADENKDGNLFLEEFQAIVQKTRPDVSMKKVRTMFREALRISGQGSRIHPEAFGAVMRANGFTKMPLTQLHQKFTGNDYNGMALLQESWNSIKEEVRELHADLADSAAMKTEIENMQASIMELEDFLRKGNSPDNAWILYRRIITFFHGQKNMRETVRREGQASKGVSAYSTKIDHSKSNERFSDVVE</sequence>